<evidence type="ECO:0000256" key="1">
    <source>
        <dbReference type="ARBA" id="ARBA00022659"/>
    </source>
</evidence>
<dbReference type="InterPro" id="IPR000538">
    <property type="entry name" value="Link_dom"/>
</dbReference>
<keyword evidence="6" id="KW-0812">Transmembrane</keyword>
<feature type="compositionally biased region" description="Polar residues" evidence="5">
    <location>
        <begin position="600"/>
        <end position="615"/>
    </location>
</feature>
<dbReference type="SMART" id="SM00445">
    <property type="entry name" value="LINK"/>
    <property type="match status" value="1"/>
</dbReference>
<dbReference type="GO" id="GO:0007155">
    <property type="term" value="P:cell adhesion"/>
    <property type="evidence" value="ECO:0007669"/>
    <property type="project" value="InterPro"/>
</dbReference>
<dbReference type="Ensembl" id="ENSMMDT00005010367.1">
    <property type="protein sequence ID" value="ENSMMDP00005010059.1"/>
    <property type="gene ID" value="ENSMMDG00005005478.1"/>
</dbReference>
<reference evidence="9" key="2">
    <citation type="submission" date="2025-08" db="UniProtKB">
        <authorList>
            <consortium name="Ensembl"/>
        </authorList>
    </citation>
    <scope>IDENTIFICATION</scope>
</reference>
<keyword evidence="6" id="KW-0472">Membrane</keyword>
<dbReference type="Gene3D" id="2.10.70.10">
    <property type="entry name" value="Complement Module, domain 1"/>
    <property type="match status" value="1"/>
</dbReference>
<dbReference type="Proteomes" id="UP000472263">
    <property type="component" value="Chromosome 11"/>
</dbReference>
<evidence type="ECO:0000256" key="4">
    <source>
        <dbReference type="PROSITE-ProRule" id="PRU00302"/>
    </source>
</evidence>
<keyword evidence="3" id="KW-1015">Disulfide bond</keyword>
<feature type="compositionally biased region" description="Basic and acidic residues" evidence="5">
    <location>
        <begin position="351"/>
        <end position="382"/>
    </location>
</feature>
<keyword evidence="6" id="KW-1133">Transmembrane helix</keyword>
<feature type="domain" description="Sushi" evidence="7">
    <location>
        <begin position="141"/>
        <end position="202"/>
    </location>
</feature>
<keyword evidence="2" id="KW-0732">Signal</keyword>
<name>A0A667XBV8_9TELE</name>
<dbReference type="GO" id="GO:0005540">
    <property type="term" value="F:hyaluronic acid binding"/>
    <property type="evidence" value="ECO:0007669"/>
    <property type="project" value="InterPro"/>
</dbReference>
<feature type="compositionally biased region" description="Basic and acidic residues" evidence="5">
    <location>
        <begin position="417"/>
        <end position="489"/>
    </location>
</feature>
<evidence type="ECO:0000313" key="9">
    <source>
        <dbReference type="Ensembl" id="ENSMMDP00005010059.1"/>
    </source>
</evidence>
<feature type="compositionally biased region" description="Basic and acidic residues" evidence="5">
    <location>
        <begin position="292"/>
        <end position="343"/>
    </location>
</feature>
<feature type="region of interest" description="Disordered" evidence="5">
    <location>
        <begin position="261"/>
        <end position="547"/>
    </location>
</feature>
<dbReference type="PROSITE" id="PS50963">
    <property type="entry name" value="LINK_2"/>
    <property type="match status" value="1"/>
</dbReference>
<dbReference type="InterPro" id="IPR035976">
    <property type="entry name" value="Sushi/SCR/CCP_sf"/>
</dbReference>
<evidence type="ECO:0000256" key="6">
    <source>
        <dbReference type="SAM" id="Phobius"/>
    </source>
</evidence>
<organism evidence="9 10">
    <name type="scientific">Myripristis murdjan</name>
    <name type="common">pinecone soldierfish</name>
    <dbReference type="NCBI Taxonomy" id="586833"/>
    <lineage>
        <taxon>Eukaryota</taxon>
        <taxon>Metazoa</taxon>
        <taxon>Chordata</taxon>
        <taxon>Craniata</taxon>
        <taxon>Vertebrata</taxon>
        <taxon>Euteleostomi</taxon>
        <taxon>Actinopterygii</taxon>
        <taxon>Neopterygii</taxon>
        <taxon>Teleostei</taxon>
        <taxon>Neoteleostei</taxon>
        <taxon>Acanthomorphata</taxon>
        <taxon>Holocentriformes</taxon>
        <taxon>Holocentridae</taxon>
        <taxon>Myripristis</taxon>
    </lineage>
</organism>
<dbReference type="InterPro" id="IPR053298">
    <property type="entry name" value="Sushi_domain_protein"/>
</dbReference>
<protein>
    <submittedName>
        <fullName evidence="9">Sushi domain containing 5</fullName>
    </submittedName>
</protein>
<feature type="region of interest" description="Disordered" evidence="5">
    <location>
        <begin position="740"/>
        <end position="761"/>
    </location>
</feature>
<dbReference type="Pfam" id="PF00193">
    <property type="entry name" value="Xlink"/>
    <property type="match status" value="1"/>
</dbReference>
<feature type="transmembrane region" description="Helical" evidence="6">
    <location>
        <begin position="708"/>
        <end position="729"/>
    </location>
</feature>
<dbReference type="Pfam" id="PF00084">
    <property type="entry name" value="Sushi"/>
    <property type="match status" value="1"/>
</dbReference>
<reference evidence="9" key="3">
    <citation type="submission" date="2025-09" db="UniProtKB">
        <authorList>
            <consortium name="Ensembl"/>
        </authorList>
    </citation>
    <scope>IDENTIFICATION</scope>
</reference>
<feature type="compositionally biased region" description="Acidic residues" evidence="5">
    <location>
        <begin position="214"/>
        <end position="229"/>
    </location>
</feature>
<dbReference type="InParanoid" id="A0A667XBV8"/>
<comment type="caution">
    <text evidence="4">Lacks conserved residue(s) required for the propagation of feature annotation.</text>
</comment>
<dbReference type="SUPFAM" id="SSF57535">
    <property type="entry name" value="Complement control module/SCR domain"/>
    <property type="match status" value="1"/>
</dbReference>
<dbReference type="InterPro" id="IPR000436">
    <property type="entry name" value="Sushi_SCR_CCP_dom"/>
</dbReference>
<evidence type="ECO:0000256" key="2">
    <source>
        <dbReference type="ARBA" id="ARBA00022729"/>
    </source>
</evidence>
<dbReference type="GeneTree" id="ENSGT00390000009163"/>
<feature type="region of interest" description="Disordered" evidence="5">
    <location>
        <begin position="207"/>
        <end position="238"/>
    </location>
</feature>
<proteinExistence type="predicted"/>
<dbReference type="GO" id="GO:0007219">
    <property type="term" value="P:Notch signaling pathway"/>
    <property type="evidence" value="ECO:0007669"/>
    <property type="project" value="TreeGrafter"/>
</dbReference>
<dbReference type="PANTHER" id="PTHR32493">
    <property type="entry name" value="SUSHI DOMAIN-CONTAINING PROTEIN 5"/>
    <property type="match status" value="1"/>
</dbReference>
<accession>A0A667XBV8</accession>
<dbReference type="CDD" id="cd00033">
    <property type="entry name" value="CCP"/>
    <property type="match status" value="1"/>
</dbReference>
<sequence length="761" mass="84549">MIDDDDDDELMHKFSPPLLTHTLKGAGEEVLHCGNIILYSLCTGRLFLLDLRNSSDLQSFRDAERACATQHARLASAEELHHAVVECSFSACTRGWLYGGTVGTTVCNIVGSTLKAVDVKTENATEDTTHLDAFCVKDKDVPCGDPPSFPNTRLQGHTGFEMGDELLYTCVPGYVMPSGHNAFSLLCDSCGEWYGLVQICVKGKKVPEEAHGEGEEEAGGEEISVDEEEGGKVEGAGVTRTEAPVSLLSQKHLFWFPSEAFQDEGHPAPTDPITQTASEGENRVRASGAQSEESREYDSQEAHYQHPVDPDHEQHSYGDHDSHHDDRDDHDDSHHDDRDDHLKHYIPAQRNDLDKHSRYGDHDGHNDHYDMGEHEDERDRVHYGSQGEYDDQDESYSEDHDRGSYTDHDDVTEDHDDTDREHPDGSEEHPDHDDHDDGEKHYGLGGEEDSRDRYDEYDHSDHEHDDHDSYESHHNHYGHDDDSDGDGHQHVVFSVGTDERQNFTLERAGGKPTATTDETWLDGYPVIPEEADKGGSTEEEGGPEDHEREIIVGVTDRPNDLEMSSSIPYTSFPEATVSATMEPNSEQDRVEGVWPHLHASSPTPVSTEPSDSPSYLDTEDYDTQHVTPTSSWVEDATEHPFLDHGPAPPMHDDDIITGTRGMEGHTEHNLTGQVGERGEVEGEMGETMCNGDDCPPHPPTSSSRGPTVAAIIVAVCAVATAVIVGAWCYRRRQQKSSVYEMNGKGQSQSRHGQQIEMQQKV</sequence>
<dbReference type="InterPro" id="IPR016186">
    <property type="entry name" value="C-type_lectin-like/link_sf"/>
</dbReference>
<evidence type="ECO:0000313" key="10">
    <source>
        <dbReference type="Proteomes" id="UP000472263"/>
    </source>
</evidence>
<evidence type="ECO:0000259" key="8">
    <source>
        <dbReference type="PROSITE" id="PS50963"/>
    </source>
</evidence>
<keyword evidence="1 4" id="KW-0768">Sushi</keyword>
<dbReference type="AlphaFoldDB" id="A0A667XBV8"/>
<dbReference type="PROSITE" id="PS50923">
    <property type="entry name" value="SUSHI"/>
    <property type="match status" value="1"/>
</dbReference>
<reference evidence="9" key="1">
    <citation type="submission" date="2019-06" db="EMBL/GenBank/DDBJ databases">
        <authorList>
            <consortium name="Wellcome Sanger Institute Data Sharing"/>
        </authorList>
    </citation>
    <scope>NUCLEOTIDE SEQUENCE [LARGE SCALE GENOMIC DNA]</scope>
</reference>
<feature type="region of interest" description="Disordered" evidence="5">
    <location>
        <begin position="596"/>
        <end position="617"/>
    </location>
</feature>
<dbReference type="Gene3D" id="3.10.100.10">
    <property type="entry name" value="Mannose-Binding Protein A, subunit A"/>
    <property type="match status" value="1"/>
</dbReference>
<dbReference type="InterPro" id="IPR016187">
    <property type="entry name" value="CTDL_fold"/>
</dbReference>
<dbReference type="FunFam" id="2.10.70.10:FF:000050">
    <property type="entry name" value="sushi domain-containing protein 5"/>
    <property type="match status" value="1"/>
</dbReference>
<dbReference type="SMART" id="SM00032">
    <property type="entry name" value="CCP"/>
    <property type="match status" value="1"/>
</dbReference>
<evidence type="ECO:0000256" key="3">
    <source>
        <dbReference type="ARBA" id="ARBA00023157"/>
    </source>
</evidence>
<dbReference type="PANTHER" id="PTHR32493:SF0">
    <property type="entry name" value="SUSHI DOMAIN-CONTAINING PROTEIN 5"/>
    <property type="match status" value="1"/>
</dbReference>
<gene>
    <name evidence="9" type="primary">susd5</name>
</gene>
<evidence type="ECO:0000259" key="7">
    <source>
        <dbReference type="PROSITE" id="PS50923"/>
    </source>
</evidence>
<evidence type="ECO:0000256" key="5">
    <source>
        <dbReference type="SAM" id="MobiDB-lite"/>
    </source>
</evidence>
<feature type="domain" description="Link" evidence="8">
    <location>
        <begin position="45"/>
        <end position="137"/>
    </location>
</feature>
<feature type="compositionally biased region" description="Basic and acidic residues" evidence="5">
    <location>
        <begin position="397"/>
        <end position="409"/>
    </location>
</feature>
<dbReference type="SUPFAM" id="SSF56436">
    <property type="entry name" value="C-type lectin-like"/>
    <property type="match status" value="1"/>
</dbReference>
<keyword evidence="10" id="KW-1185">Reference proteome</keyword>